<feature type="compositionally biased region" description="Polar residues" evidence="2">
    <location>
        <begin position="14"/>
        <end position="24"/>
    </location>
</feature>
<dbReference type="PANTHER" id="PTHR15822:SF20">
    <property type="entry name" value="ENDONUCLEASE_EXONUCLEASE_PHOSPHATASE DOMAIN-CONTAINING PROTEIN"/>
    <property type="match status" value="1"/>
</dbReference>
<protein>
    <recommendedName>
        <fullName evidence="5">Endonuclease/exonuclease/phosphatase domain-containing protein</fullName>
    </recommendedName>
</protein>
<dbReference type="SUPFAM" id="SSF56219">
    <property type="entry name" value="DNase I-like"/>
    <property type="match status" value="1"/>
</dbReference>
<evidence type="ECO:0000256" key="2">
    <source>
        <dbReference type="SAM" id="MobiDB-lite"/>
    </source>
</evidence>
<feature type="compositionally biased region" description="Basic and acidic residues" evidence="2">
    <location>
        <begin position="1"/>
        <end position="12"/>
    </location>
</feature>
<keyword evidence="1" id="KW-0378">Hydrolase</keyword>
<feature type="compositionally biased region" description="Basic and acidic residues" evidence="2">
    <location>
        <begin position="362"/>
        <end position="377"/>
    </location>
</feature>
<dbReference type="PANTHER" id="PTHR15822">
    <property type="entry name" value="TRAF AND TNF RECEPTOR-ASSOCIATED PROTEIN"/>
    <property type="match status" value="1"/>
</dbReference>
<dbReference type="Gene3D" id="3.60.10.10">
    <property type="entry name" value="Endonuclease/exonuclease/phosphatase"/>
    <property type="match status" value="1"/>
</dbReference>
<dbReference type="Proteomes" id="UP000636709">
    <property type="component" value="Unassembled WGS sequence"/>
</dbReference>
<organism evidence="3 4">
    <name type="scientific">Digitaria exilis</name>
    <dbReference type="NCBI Taxonomy" id="1010633"/>
    <lineage>
        <taxon>Eukaryota</taxon>
        <taxon>Viridiplantae</taxon>
        <taxon>Streptophyta</taxon>
        <taxon>Embryophyta</taxon>
        <taxon>Tracheophyta</taxon>
        <taxon>Spermatophyta</taxon>
        <taxon>Magnoliopsida</taxon>
        <taxon>Liliopsida</taxon>
        <taxon>Poales</taxon>
        <taxon>Poaceae</taxon>
        <taxon>PACMAD clade</taxon>
        <taxon>Panicoideae</taxon>
        <taxon>Panicodae</taxon>
        <taxon>Paniceae</taxon>
        <taxon>Anthephorinae</taxon>
        <taxon>Digitaria</taxon>
    </lineage>
</organism>
<dbReference type="InterPro" id="IPR051547">
    <property type="entry name" value="TDP2-like"/>
</dbReference>
<dbReference type="EMBL" id="JACEFO010001827">
    <property type="protein sequence ID" value="KAF8700352.1"/>
    <property type="molecule type" value="Genomic_DNA"/>
</dbReference>
<dbReference type="InterPro" id="IPR036691">
    <property type="entry name" value="Endo/exonu/phosph_ase_sf"/>
</dbReference>
<dbReference type="GO" id="GO:0003697">
    <property type="term" value="F:single-stranded DNA binding"/>
    <property type="evidence" value="ECO:0007669"/>
    <property type="project" value="TreeGrafter"/>
</dbReference>
<dbReference type="GO" id="GO:0006302">
    <property type="term" value="P:double-strand break repair"/>
    <property type="evidence" value="ECO:0007669"/>
    <property type="project" value="TreeGrafter"/>
</dbReference>
<feature type="region of interest" description="Disordered" evidence="2">
    <location>
        <begin position="345"/>
        <end position="378"/>
    </location>
</feature>
<sequence>MTGLPRRAEAHKSGSGQRSTTGNGRQAGARSHVTRKKCARREVWVRDAACLRPDGPGTLRFSCGHGMVRKAAGSEVGHTTLAEHTPSECRTAHHQPRRSVLGRKHGVATINVVLPRHRSERGHCAGRFCLFGSDAGPGKPAGSVEPRGYYWHWPSAISALVASCLDVSLHNVRMAWPPPSCNQLSLFTKRTLHDRLLLPVVISSDPLRAGMATQGSIAMRHAPMTSGGAGAGTGELHLAADQGFPNRWEPVRFDRFPTKPIRDASRRAGVLCWALAGTTQHASELHRAMEFGTRTRVLSSWGMTNIKFLTYNVWSCEHIIERHDPDVIFLQVMIRRPRNLNISLHPSSKRLRGGETTTDPRPPARGDVQPRGRDSFGHRLRAPARQSVRAFLDHFDVVHQPNERSASFVLDENVVLGGDFGWDDDLDGPLRLGDGWVDAWRELRGSGGDDEEDDGGGWTYDAVANPMVRCLDYLPVERRRPDRFICKLRDFTLRSIEMVGEERIPGVTRFGDGGKPSLRVAAHHLP</sequence>
<evidence type="ECO:0000256" key="1">
    <source>
        <dbReference type="ARBA" id="ARBA00022801"/>
    </source>
</evidence>
<feature type="region of interest" description="Disordered" evidence="2">
    <location>
        <begin position="1"/>
        <end position="36"/>
    </location>
</feature>
<dbReference type="GO" id="GO:0070260">
    <property type="term" value="F:5'-tyrosyl-DNA phosphodiesterase activity"/>
    <property type="evidence" value="ECO:0007669"/>
    <property type="project" value="TreeGrafter"/>
</dbReference>
<dbReference type="GO" id="GO:0005737">
    <property type="term" value="C:cytoplasm"/>
    <property type="evidence" value="ECO:0007669"/>
    <property type="project" value="TreeGrafter"/>
</dbReference>
<keyword evidence="4" id="KW-1185">Reference proteome</keyword>
<evidence type="ECO:0000313" key="4">
    <source>
        <dbReference type="Proteomes" id="UP000636709"/>
    </source>
</evidence>
<dbReference type="OrthoDB" id="686169at2759"/>
<name>A0A835BVK2_9POAL</name>
<evidence type="ECO:0008006" key="5">
    <source>
        <dbReference type="Google" id="ProtNLM"/>
    </source>
</evidence>
<dbReference type="AlphaFoldDB" id="A0A835BVK2"/>
<reference evidence="3" key="1">
    <citation type="submission" date="2020-07" db="EMBL/GenBank/DDBJ databases">
        <title>Genome sequence and genetic diversity analysis of an under-domesticated orphan crop, white fonio (Digitaria exilis).</title>
        <authorList>
            <person name="Bennetzen J.L."/>
            <person name="Chen S."/>
            <person name="Ma X."/>
            <person name="Wang X."/>
            <person name="Yssel A.E.J."/>
            <person name="Chaluvadi S.R."/>
            <person name="Johnson M."/>
            <person name="Gangashetty P."/>
            <person name="Hamidou F."/>
            <person name="Sanogo M.D."/>
            <person name="Zwaenepoel A."/>
            <person name="Wallace J."/>
            <person name="Van De Peer Y."/>
            <person name="Van Deynze A."/>
        </authorList>
    </citation>
    <scope>NUCLEOTIDE SEQUENCE</scope>
    <source>
        <tissue evidence="3">Leaves</tissue>
    </source>
</reference>
<comment type="caution">
    <text evidence="3">The sequence shown here is derived from an EMBL/GenBank/DDBJ whole genome shotgun (WGS) entry which is preliminary data.</text>
</comment>
<accession>A0A835BVK2</accession>
<proteinExistence type="predicted"/>
<evidence type="ECO:0000313" key="3">
    <source>
        <dbReference type="EMBL" id="KAF8700352.1"/>
    </source>
</evidence>
<gene>
    <name evidence="3" type="ORF">HU200_034284</name>
</gene>